<dbReference type="EMBL" id="QVXO01000005">
    <property type="protein sequence ID" value="RPJ92791.1"/>
    <property type="molecule type" value="Genomic_DNA"/>
</dbReference>
<sequence length="333" mass="35565">MTDPARSSYSLAWRLALTAVFLRLAYSALVQSYSLLALPQFEQMREMYSQPQFLAPLLAHIVAGAVIAGLTAWGAMRGWLARHDTQAVTEPRKLFGTFIALFLLYTLAVAAGIAFLQNTLMRFVMDHRDVLQERLGFGMIGQFLALNTITKLVSIVLEIIGICVIVRIAAWTVQPAGPAGGPAYERRHAAWTTGLTVLVWQLTVSISLGGFLQMQAQGAGWTAYALGYLVLPAALLGLCTLVCLNVLPRPIGAARFGRAVAHGSIAFWLAQALGIGLGFLAVRAMTWGQLMRAAESHAAAGLTLLAYGALLALGCLIGRLALYPGAKAATPAS</sequence>
<gene>
    <name evidence="2" type="ORF">DY367_04675</name>
</gene>
<protein>
    <submittedName>
        <fullName evidence="2">Uncharacterized protein</fullName>
    </submittedName>
</protein>
<feature type="transmembrane region" description="Helical" evidence="1">
    <location>
        <begin position="12"/>
        <end position="33"/>
    </location>
</feature>
<evidence type="ECO:0000256" key="1">
    <source>
        <dbReference type="SAM" id="Phobius"/>
    </source>
</evidence>
<dbReference type="OrthoDB" id="8666790at2"/>
<evidence type="ECO:0000313" key="3">
    <source>
        <dbReference type="Proteomes" id="UP000285324"/>
    </source>
</evidence>
<dbReference type="AlphaFoldDB" id="A0A424WHR6"/>
<organism evidence="2 3">
    <name type="scientific">Alcaligenes xylosoxydans xylosoxydans</name>
    <name type="common">Achromobacter xylosoxidans</name>
    <dbReference type="NCBI Taxonomy" id="85698"/>
    <lineage>
        <taxon>Bacteria</taxon>
        <taxon>Pseudomonadati</taxon>
        <taxon>Pseudomonadota</taxon>
        <taxon>Betaproteobacteria</taxon>
        <taxon>Burkholderiales</taxon>
        <taxon>Alcaligenaceae</taxon>
        <taxon>Achromobacter</taxon>
    </lineage>
</organism>
<reference evidence="2 3" key="1">
    <citation type="submission" date="2018-08" db="EMBL/GenBank/DDBJ databases">
        <title>Achromobacter xylosoxidans Genome sequencing and assembly.</title>
        <authorList>
            <person name="Wang R."/>
            <person name="Rensing C."/>
            <person name="Li Y."/>
        </authorList>
    </citation>
    <scope>NUCLEOTIDE SEQUENCE [LARGE SCALE GENOMIC DNA]</scope>
    <source>
        <strain evidence="2 3">GD003A</strain>
    </source>
</reference>
<name>A0A424WHR6_ALCXX</name>
<evidence type="ECO:0000313" key="2">
    <source>
        <dbReference type="EMBL" id="RPJ92791.1"/>
    </source>
</evidence>
<comment type="caution">
    <text evidence="2">The sequence shown here is derived from an EMBL/GenBank/DDBJ whole genome shotgun (WGS) entry which is preliminary data.</text>
</comment>
<feature type="transmembrane region" description="Helical" evidence="1">
    <location>
        <begin position="53"/>
        <end position="73"/>
    </location>
</feature>
<feature type="transmembrane region" description="Helical" evidence="1">
    <location>
        <begin position="302"/>
        <end position="322"/>
    </location>
</feature>
<feature type="transmembrane region" description="Helical" evidence="1">
    <location>
        <begin position="259"/>
        <end position="282"/>
    </location>
</feature>
<feature type="transmembrane region" description="Helical" evidence="1">
    <location>
        <begin position="224"/>
        <end position="247"/>
    </location>
</feature>
<keyword evidence="1" id="KW-0472">Membrane</keyword>
<keyword evidence="1" id="KW-1133">Transmembrane helix</keyword>
<dbReference type="Proteomes" id="UP000285324">
    <property type="component" value="Unassembled WGS sequence"/>
</dbReference>
<accession>A0A424WHR6</accession>
<feature type="transmembrane region" description="Helical" evidence="1">
    <location>
        <begin position="136"/>
        <end position="169"/>
    </location>
</feature>
<keyword evidence="1" id="KW-0812">Transmembrane</keyword>
<feature type="transmembrane region" description="Helical" evidence="1">
    <location>
        <begin position="189"/>
        <end position="212"/>
    </location>
</feature>
<feature type="transmembrane region" description="Helical" evidence="1">
    <location>
        <begin position="94"/>
        <end position="116"/>
    </location>
</feature>
<dbReference type="RefSeq" id="WP_059374686.1">
    <property type="nucleotide sequence ID" value="NZ_CP061008.1"/>
</dbReference>
<proteinExistence type="predicted"/>